<organism evidence="1 2">
    <name type="scientific">Dreissena polymorpha</name>
    <name type="common">Zebra mussel</name>
    <name type="synonym">Mytilus polymorpha</name>
    <dbReference type="NCBI Taxonomy" id="45954"/>
    <lineage>
        <taxon>Eukaryota</taxon>
        <taxon>Metazoa</taxon>
        <taxon>Spiralia</taxon>
        <taxon>Lophotrochozoa</taxon>
        <taxon>Mollusca</taxon>
        <taxon>Bivalvia</taxon>
        <taxon>Autobranchia</taxon>
        <taxon>Heteroconchia</taxon>
        <taxon>Euheterodonta</taxon>
        <taxon>Imparidentia</taxon>
        <taxon>Neoheterodontei</taxon>
        <taxon>Myida</taxon>
        <taxon>Dreissenoidea</taxon>
        <taxon>Dreissenidae</taxon>
        <taxon>Dreissena</taxon>
    </lineage>
</organism>
<comment type="caution">
    <text evidence="1">The sequence shown here is derived from an EMBL/GenBank/DDBJ whole genome shotgun (WGS) entry which is preliminary data.</text>
</comment>
<proteinExistence type="predicted"/>
<name>A0A9D4BPL6_DREPO</name>
<protein>
    <submittedName>
        <fullName evidence="1">Uncharacterized protein</fullName>
    </submittedName>
</protein>
<accession>A0A9D4BPL6</accession>
<gene>
    <name evidence="1" type="ORF">DPMN_071393</name>
</gene>
<dbReference type="AlphaFoldDB" id="A0A9D4BPL6"/>
<reference evidence="1" key="1">
    <citation type="journal article" date="2019" name="bioRxiv">
        <title>The Genome of the Zebra Mussel, Dreissena polymorpha: A Resource for Invasive Species Research.</title>
        <authorList>
            <person name="McCartney M.A."/>
            <person name="Auch B."/>
            <person name="Kono T."/>
            <person name="Mallez S."/>
            <person name="Zhang Y."/>
            <person name="Obille A."/>
            <person name="Becker A."/>
            <person name="Abrahante J.E."/>
            <person name="Garbe J."/>
            <person name="Badalamenti J.P."/>
            <person name="Herman A."/>
            <person name="Mangelson H."/>
            <person name="Liachko I."/>
            <person name="Sullivan S."/>
            <person name="Sone E.D."/>
            <person name="Koren S."/>
            <person name="Silverstein K.A.T."/>
            <person name="Beckman K.B."/>
            <person name="Gohl D.M."/>
        </authorList>
    </citation>
    <scope>NUCLEOTIDE SEQUENCE</scope>
    <source>
        <strain evidence="1">Duluth1</strain>
        <tissue evidence="1">Whole animal</tissue>
    </source>
</reference>
<dbReference type="Proteomes" id="UP000828390">
    <property type="component" value="Unassembled WGS sequence"/>
</dbReference>
<dbReference type="EMBL" id="JAIWYP010000014">
    <property type="protein sequence ID" value="KAH3711721.1"/>
    <property type="molecule type" value="Genomic_DNA"/>
</dbReference>
<reference evidence="1" key="2">
    <citation type="submission" date="2020-11" db="EMBL/GenBank/DDBJ databases">
        <authorList>
            <person name="McCartney M.A."/>
            <person name="Auch B."/>
            <person name="Kono T."/>
            <person name="Mallez S."/>
            <person name="Becker A."/>
            <person name="Gohl D.M."/>
            <person name="Silverstein K.A.T."/>
            <person name="Koren S."/>
            <person name="Bechman K.B."/>
            <person name="Herman A."/>
            <person name="Abrahante J.E."/>
            <person name="Garbe J."/>
        </authorList>
    </citation>
    <scope>NUCLEOTIDE SEQUENCE</scope>
    <source>
        <strain evidence="1">Duluth1</strain>
        <tissue evidence="1">Whole animal</tissue>
    </source>
</reference>
<evidence type="ECO:0000313" key="2">
    <source>
        <dbReference type="Proteomes" id="UP000828390"/>
    </source>
</evidence>
<evidence type="ECO:0000313" key="1">
    <source>
        <dbReference type="EMBL" id="KAH3711721.1"/>
    </source>
</evidence>
<sequence>MKVLPPTTLKLHMLLHLDEFYTLHHFWVTRSKFKVTPKKSDRLSFIQNCTRSRALAPVMRCSCFLSFDHIVWTHVTKVRHGLDVAMLNFMTKFHPDMVKMLTLEWSRGKLCQPKTLDDED</sequence>
<keyword evidence="2" id="KW-1185">Reference proteome</keyword>